<organism evidence="2 3">
    <name type="scientific">Candidatus Vogelbacteria bacterium RIFOXYD1_FULL_46_19</name>
    <dbReference type="NCBI Taxonomy" id="1802439"/>
    <lineage>
        <taxon>Bacteria</taxon>
        <taxon>Candidatus Vogeliibacteriota</taxon>
    </lineage>
</organism>
<accession>A0A1G2QHA7</accession>
<protein>
    <submittedName>
        <fullName evidence="2">Uncharacterized protein</fullName>
    </submittedName>
</protein>
<keyword evidence="1" id="KW-0732">Signal</keyword>
<dbReference type="Proteomes" id="UP000177838">
    <property type="component" value="Unassembled WGS sequence"/>
</dbReference>
<evidence type="ECO:0000256" key="1">
    <source>
        <dbReference type="SAM" id="SignalP"/>
    </source>
</evidence>
<sequence>MKVLLVVGLVALLAFALVLAIGPPALAGTQAVPVVVAKVAPLGAWAYSSIEEGETRIFPSDSLLVLAIFQHGSAEHLSVEISTSSGSDFIYSFGASALLSADYSEKVEVTAPGASRRALAVVELDCRSALVLERRVMARALA</sequence>
<evidence type="ECO:0000313" key="3">
    <source>
        <dbReference type="Proteomes" id="UP000177838"/>
    </source>
</evidence>
<evidence type="ECO:0000313" key="2">
    <source>
        <dbReference type="EMBL" id="OHA59798.1"/>
    </source>
</evidence>
<comment type="caution">
    <text evidence="2">The sequence shown here is derived from an EMBL/GenBank/DDBJ whole genome shotgun (WGS) entry which is preliminary data.</text>
</comment>
<dbReference type="AlphaFoldDB" id="A0A1G2QHA7"/>
<gene>
    <name evidence="2" type="ORF">A2589_03080</name>
</gene>
<feature type="chain" id="PRO_5009584130" evidence="1">
    <location>
        <begin position="28"/>
        <end position="142"/>
    </location>
</feature>
<dbReference type="EMBL" id="MHTK01000005">
    <property type="protein sequence ID" value="OHA59798.1"/>
    <property type="molecule type" value="Genomic_DNA"/>
</dbReference>
<feature type="signal peptide" evidence="1">
    <location>
        <begin position="1"/>
        <end position="27"/>
    </location>
</feature>
<name>A0A1G2QHA7_9BACT</name>
<reference evidence="2 3" key="1">
    <citation type="journal article" date="2016" name="Nat. Commun.">
        <title>Thousands of microbial genomes shed light on interconnected biogeochemical processes in an aquifer system.</title>
        <authorList>
            <person name="Anantharaman K."/>
            <person name="Brown C.T."/>
            <person name="Hug L.A."/>
            <person name="Sharon I."/>
            <person name="Castelle C.J."/>
            <person name="Probst A.J."/>
            <person name="Thomas B.C."/>
            <person name="Singh A."/>
            <person name="Wilkins M.J."/>
            <person name="Karaoz U."/>
            <person name="Brodie E.L."/>
            <person name="Williams K.H."/>
            <person name="Hubbard S.S."/>
            <person name="Banfield J.F."/>
        </authorList>
    </citation>
    <scope>NUCLEOTIDE SEQUENCE [LARGE SCALE GENOMIC DNA]</scope>
</reference>
<proteinExistence type="predicted"/>